<dbReference type="Gene3D" id="2.70.70.10">
    <property type="entry name" value="Glucose Permease (Domain IIA)"/>
    <property type="match status" value="1"/>
</dbReference>
<evidence type="ECO:0000313" key="4">
    <source>
        <dbReference type="Proteomes" id="UP001148125"/>
    </source>
</evidence>
<evidence type="ECO:0000256" key="1">
    <source>
        <dbReference type="ARBA" id="ARBA00022729"/>
    </source>
</evidence>
<accession>A0ABT5VLG4</accession>
<dbReference type="Pfam" id="PF01551">
    <property type="entry name" value="Peptidase_M23"/>
    <property type="match status" value="1"/>
</dbReference>
<dbReference type="InterPro" id="IPR016047">
    <property type="entry name" value="M23ase_b-sheet_dom"/>
</dbReference>
<dbReference type="CDD" id="cd12797">
    <property type="entry name" value="M23_peptidase"/>
    <property type="match status" value="1"/>
</dbReference>
<dbReference type="InterPro" id="IPR011055">
    <property type="entry name" value="Dup_hybrid_motif"/>
</dbReference>
<protein>
    <submittedName>
        <fullName evidence="3">M23 family metallopeptidase</fullName>
    </submittedName>
</protein>
<feature type="domain" description="M23ase beta-sheet core" evidence="2">
    <location>
        <begin position="208"/>
        <end position="305"/>
    </location>
</feature>
<dbReference type="EMBL" id="JAOTPO010000015">
    <property type="protein sequence ID" value="MDE5415318.1"/>
    <property type="molecule type" value="Genomic_DNA"/>
</dbReference>
<dbReference type="PANTHER" id="PTHR21666">
    <property type="entry name" value="PEPTIDASE-RELATED"/>
    <property type="match status" value="1"/>
</dbReference>
<dbReference type="InterPro" id="IPR050570">
    <property type="entry name" value="Cell_wall_metabolism_enzyme"/>
</dbReference>
<name>A0ABT5VLG4_9BACI</name>
<keyword evidence="4" id="KW-1185">Reference proteome</keyword>
<evidence type="ECO:0000313" key="3">
    <source>
        <dbReference type="EMBL" id="MDE5415318.1"/>
    </source>
</evidence>
<sequence length="333" mass="38430">MLKKFAIIFAVIPFLFAVFHPYSVLGEQKTESKYERRMDLYKKVETLTNIPWNYLAAVDTYERGLRKARRDRPEEEGVIGIYYSPEQWVGPLNPNLEDTDPISISLFGGKGLDGNGDGIADRNDDEDVLYTMAKHLESYGFDFEDFRIALWEHYHRDQSVNIITGHAKVYEKFGNLELTTNAFPVPLNHNYSYRSTWGDRRGWGGRRIHEGTDIFANYNVPVRSTTYGVVELKGWNRYGGWRIGIRDLNNIYHYYAHLSGFEKGIDPGTVVEPGQVIGYVGSSGYGKPGTQGKFPPHLHYGMYRDNGITEWSFDPYPSLRSWEKKERAARRKR</sequence>
<keyword evidence="1" id="KW-0732">Signal</keyword>
<dbReference type="PANTHER" id="PTHR21666:SF289">
    <property type="entry name" value="L-ALA--D-GLU ENDOPEPTIDASE"/>
    <property type="match status" value="1"/>
</dbReference>
<proteinExistence type="predicted"/>
<comment type="caution">
    <text evidence="3">The sequence shown here is derived from an EMBL/GenBank/DDBJ whole genome shotgun (WGS) entry which is preliminary data.</text>
</comment>
<dbReference type="RefSeq" id="WP_275119919.1">
    <property type="nucleotide sequence ID" value="NZ_JAOTPO010000015.1"/>
</dbReference>
<organism evidence="3 4">
    <name type="scientific">Alkalihalobacterium chitinilyticum</name>
    <dbReference type="NCBI Taxonomy" id="2980103"/>
    <lineage>
        <taxon>Bacteria</taxon>
        <taxon>Bacillati</taxon>
        <taxon>Bacillota</taxon>
        <taxon>Bacilli</taxon>
        <taxon>Bacillales</taxon>
        <taxon>Bacillaceae</taxon>
        <taxon>Alkalihalobacterium</taxon>
    </lineage>
</organism>
<gene>
    <name evidence="3" type="ORF">N7Z68_18320</name>
</gene>
<dbReference type="Proteomes" id="UP001148125">
    <property type="component" value="Unassembled WGS sequence"/>
</dbReference>
<reference evidence="3" key="1">
    <citation type="submission" date="2024-05" db="EMBL/GenBank/DDBJ databases">
        <title>Alkalihalobacillus sp. strain MEB203 novel alkaliphilic bacterium from Lonar Lake, India.</title>
        <authorList>
            <person name="Joshi A."/>
            <person name="Thite S."/>
            <person name="Mengade P."/>
        </authorList>
    </citation>
    <scope>NUCLEOTIDE SEQUENCE</scope>
    <source>
        <strain evidence="3">MEB 203</strain>
    </source>
</reference>
<dbReference type="SUPFAM" id="SSF51261">
    <property type="entry name" value="Duplicated hybrid motif"/>
    <property type="match status" value="1"/>
</dbReference>
<evidence type="ECO:0000259" key="2">
    <source>
        <dbReference type="Pfam" id="PF01551"/>
    </source>
</evidence>